<feature type="transmembrane region" description="Helical" evidence="1">
    <location>
        <begin position="227"/>
        <end position="250"/>
    </location>
</feature>
<dbReference type="Gene3D" id="1.10.3210.10">
    <property type="entry name" value="Hypothetical protein af1432"/>
    <property type="match status" value="1"/>
</dbReference>
<reference evidence="3 4" key="1">
    <citation type="submission" date="2017-08" db="EMBL/GenBank/DDBJ databases">
        <authorList>
            <person name="de Groot N.N."/>
        </authorList>
    </citation>
    <scope>NUCLEOTIDE SEQUENCE [LARGE SCALE GENOMIC DNA]</scope>
    <source>
        <strain evidence="3 4">DSM 9787</strain>
    </source>
</reference>
<dbReference type="RefSeq" id="WP_097076136.1">
    <property type="nucleotide sequence ID" value="NZ_OBMR01000005.1"/>
</dbReference>
<dbReference type="PANTHER" id="PTHR43155:SF2">
    <property type="entry name" value="CYCLIC DI-GMP PHOSPHODIESTERASE PA4108"/>
    <property type="match status" value="1"/>
</dbReference>
<dbReference type="AlphaFoldDB" id="A0A285S3N7"/>
<name>A0A285S3N7_9FIRM</name>
<dbReference type="PANTHER" id="PTHR43155">
    <property type="entry name" value="CYCLIC DI-GMP PHOSPHODIESTERASE PA4108-RELATED"/>
    <property type="match status" value="1"/>
</dbReference>
<feature type="domain" description="HD-GYP" evidence="2">
    <location>
        <begin position="259"/>
        <end position="447"/>
    </location>
</feature>
<organism evidence="3 4">
    <name type="scientific">Pseudobutyrivibrio ruminis DSM 9787</name>
    <dbReference type="NCBI Taxonomy" id="1123011"/>
    <lineage>
        <taxon>Bacteria</taxon>
        <taxon>Bacillati</taxon>
        <taxon>Bacillota</taxon>
        <taxon>Clostridia</taxon>
        <taxon>Lachnospirales</taxon>
        <taxon>Lachnospiraceae</taxon>
        <taxon>Pseudobutyrivibrio</taxon>
    </lineage>
</organism>
<feature type="transmembrane region" description="Helical" evidence="1">
    <location>
        <begin position="15"/>
        <end position="34"/>
    </location>
</feature>
<dbReference type="PROSITE" id="PS51832">
    <property type="entry name" value="HD_GYP"/>
    <property type="match status" value="1"/>
</dbReference>
<dbReference type="EMBL" id="OBMR01000005">
    <property type="protein sequence ID" value="SOC01391.1"/>
    <property type="molecule type" value="Genomic_DNA"/>
</dbReference>
<sequence>MGSPENIKTLIKRTFIVLGIAFAIIIISFVFHVIQINKFNQQERYYTSDTVSMDVTADIHPRGMLTDSWEKNDAFEDMIINGKIYEAVITNNSKCLLSDWQLRVNIKESCWINNAWNGTVEIHQFVDGQEKSQTIDLRDYNIGDISLDYQLAGQDLLIPLNSGDYIIYWPYTGNDSGEVPLKSTNEYSGQAYIGLILYSISGDNDLSDYVMTYHLNQSYFSGTFGTLFLIIIPAWILIMLVFAVIAWIVIGFESTMYYQSQIIDDMFSICSKLADEKDYYHKDHSNRVAKYAKKIAEAMGMDKQDCNVVYYGALLHNIGNYAVPERILGKSSKLTEEDEKIIQVHTMKGAKLVEDVKSMPQASSATLYHHERFDGTGYPTGKKGEEIPLIARIISVADAYDDISRDREYRKKYTLDEMKTFFKEKSGTWYDPFIIDVFLKIIDSIEE</sequence>
<dbReference type="InterPro" id="IPR003607">
    <property type="entry name" value="HD/PDEase_dom"/>
</dbReference>
<dbReference type="Pfam" id="PF13487">
    <property type="entry name" value="HD_5"/>
    <property type="match status" value="1"/>
</dbReference>
<dbReference type="InterPro" id="IPR037522">
    <property type="entry name" value="HD_GYP_dom"/>
</dbReference>
<proteinExistence type="predicted"/>
<evidence type="ECO:0000313" key="3">
    <source>
        <dbReference type="EMBL" id="SOC01391.1"/>
    </source>
</evidence>
<dbReference type="CDD" id="cd00077">
    <property type="entry name" value="HDc"/>
    <property type="match status" value="1"/>
</dbReference>
<keyword evidence="1" id="KW-1133">Transmembrane helix</keyword>
<gene>
    <name evidence="3" type="ORF">SAMN02910411_1672</name>
</gene>
<evidence type="ECO:0000259" key="2">
    <source>
        <dbReference type="PROSITE" id="PS51832"/>
    </source>
</evidence>
<accession>A0A285S3N7</accession>
<dbReference type="SUPFAM" id="SSF109604">
    <property type="entry name" value="HD-domain/PDEase-like"/>
    <property type="match status" value="1"/>
</dbReference>
<dbReference type="Proteomes" id="UP000219563">
    <property type="component" value="Unassembled WGS sequence"/>
</dbReference>
<protein>
    <submittedName>
        <fullName evidence="3">HD domain-containing protein</fullName>
    </submittedName>
</protein>
<evidence type="ECO:0000256" key="1">
    <source>
        <dbReference type="SAM" id="Phobius"/>
    </source>
</evidence>
<keyword evidence="1" id="KW-0472">Membrane</keyword>
<keyword evidence="1" id="KW-0812">Transmembrane</keyword>
<evidence type="ECO:0000313" key="4">
    <source>
        <dbReference type="Proteomes" id="UP000219563"/>
    </source>
</evidence>
<dbReference type="SMART" id="SM00471">
    <property type="entry name" value="HDc"/>
    <property type="match status" value="1"/>
</dbReference>